<dbReference type="eggNOG" id="COG3047">
    <property type="taxonomic scope" value="Bacteria"/>
</dbReference>
<evidence type="ECO:0000313" key="2">
    <source>
        <dbReference type="EMBL" id="EHL30877.1"/>
    </source>
</evidence>
<dbReference type="STRING" id="658187.LDG_7023"/>
<dbReference type="GO" id="GO:0055085">
    <property type="term" value="P:transmembrane transport"/>
    <property type="evidence" value="ECO:0007669"/>
    <property type="project" value="TreeGrafter"/>
</dbReference>
<feature type="signal peptide" evidence="1">
    <location>
        <begin position="1"/>
        <end position="22"/>
    </location>
</feature>
<dbReference type="FunCoup" id="G9EP42">
    <property type="interactions" value="54"/>
</dbReference>
<keyword evidence="3" id="KW-1185">Reference proteome</keyword>
<dbReference type="InterPro" id="IPR011250">
    <property type="entry name" value="OMP/PagP_B-barrel"/>
</dbReference>
<proteinExistence type="predicted"/>
<sequence length="210" mass="22848">MKKITSLLLTSTCLATSVVAFADSPWLTRMRAIDVIPEVSSSTISLVGGRVSSISNQVVPELDFSYFFTQHIAAELILATTRHSVEATHTALGAVNLGKVWVLPPTLTAQYHFLPERGFNPYVGVGINYTHFYNVTNGPVSLSTHYGDSVGPALQIGADFAFNNNWSLNVDVKQVFMKSNVHVNTPLGQLRTHVTINPVIVGLGLGYRFS</sequence>
<dbReference type="AlphaFoldDB" id="G9EP42"/>
<dbReference type="Proteomes" id="UP000002770">
    <property type="component" value="Unassembled WGS sequence"/>
</dbReference>
<protein>
    <submittedName>
        <fullName evidence="2">OmpW family protein</fullName>
    </submittedName>
</protein>
<keyword evidence="1" id="KW-0732">Signal</keyword>
<dbReference type="HOGENOM" id="CLU_042505_0_1_6"/>
<dbReference type="SUPFAM" id="SSF56925">
    <property type="entry name" value="OMPA-like"/>
    <property type="match status" value="1"/>
</dbReference>
<accession>G9EP42</accession>
<name>G9EP42_9GAMM</name>
<dbReference type="PANTHER" id="PTHR36920:SF1">
    <property type="entry name" value="OUTER MEMBRANE PROTEIN W"/>
    <property type="match status" value="1"/>
</dbReference>
<evidence type="ECO:0000313" key="3">
    <source>
        <dbReference type="Proteomes" id="UP000002770"/>
    </source>
</evidence>
<dbReference type="OrthoDB" id="9807574at2"/>
<dbReference type="Pfam" id="PF03922">
    <property type="entry name" value="OmpW"/>
    <property type="match status" value="1"/>
</dbReference>
<feature type="chain" id="PRO_5003521253" evidence="1">
    <location>
        <begin position="23"/>
        <end position="210"/>
    </location>
</feature>
<dbReference type="EMBL" id="JH413822">
    <property type="protein sequence ID" value="EHL30877.1"/>
    <property type="molecule type" value="Genomic_DNA"/>
</dbReference>
<gene>
    <name evidence="2" type="ORF">LDG_7023</name>
</gene>
<organism evidence="2 3">
    <name type="scientific">Legionella drancourtii LLAP12</name>
    <dbReference type="NCBI Taxonomy" id="658187"/>
    <lineage>
        <taxon>Bacteria</taxon>
        <taxon>Pseudomonadati</taxon>
        <taxon>Pseudomonadota</taxon>
        <taxon>Gammaproteobacteria</taxon>
        <taxon>Legionellales</taxon>
        <taxon>Legionellaceae</taxon>
        <taxon>Legionella</taxon>
    </lineage>
</organism>
<dbReference type="Gene3D" id="2.40.160.20">
    <property type="match status" value="1"/>
</dbReference>
<dbReference type="RefSeq" id="WP_006870947.1">
    <property type="nucleotide sequence ID" value="NZ_JH413822.1"/>
</dbReference>
<evidence type="ECO:0000256" key="1">
    <source>
        <dbReference type="SAM" id="SignalP"/>
    </source>
</evidence>
<dbReference type="InterPro" id="IPR005618">
    <property type="entry name" value="OMPW"/>
</dbReference>
<reference evidence="2 3" key="1">
    <citation type="journal article" date="2011" name="BMC Genomics">
        <title>Insight into cross-talk between intra-amoebal pathogens.</title>
        <authorList>
            <person name="Gimenez G."/>
            <person name="Bertelli C."/>
            <person name="Moliner C."/>
            <person name="Robert C."/>
            <person name="Raoult D."/>
            <person name="Fournier P.E."/>
            <person name="Greub G."/>
        </authorList>
    </citation>
    <scope>NUCLEOTIDE SEQUENCE [LARGE SCALE GENOMIC DNA]</scope>
    <source>
        <strain evidence="2 3">LLAP12</strain>
    </source>
</reference>
<dbReference type="InParanoid" id="G9EP42"/>
<dbReference type="GO" id="GO:0019867">
    <property type="term" value="C:outer membrane"/>
    <property type="evidence" value="ECO:0007669"/>
    <property type="project" value="InterPro"/>
</dbReference>
<dbReference type="PANTHER" id="PTHR36920">
    <property type="match status" value="1"/>
</dbReference>